<organism evidence="1 2">
    <name type="scientific">Datura stramonium</name>
    <name type="common">Jimsonweed</name>
    <name type="synonym">Common thornapple</name>
    <dbReference type="NCBI Taxonomy" id="4076"/>
    <lineage>
        <taxon>Eukaryota</taxon>
        <taxon>Viridiplantae</taxon>
        <taxon>Streptophyta</taxon>
        <taxon>Embryophyta</taxon>
        <taxon>Tracheophyta</taxon>
        <taxon>Spermatophyta</taxon>
        <taxon>Magnoliopsida</taxon>
        <taxon>eudicotyledons</taxon>
        <taxon>Gunneridae</taxon>
        <taxon>Pentapetalae</taxon>
        <taxon>asterids</taxon>
        <taxon>lamiids</taxon>
        <taxon>Solanales</taxon>
        <taxon>Solanaceae</taxon>
        <taxon>Solanoideae</taxon>
        <taxon>Datureae</taxon>
        <taxon>Datura</taxon>
    </lineage>
</organism>
<protein>
    <submittedName>
        <fullName evidence="1">Uncharacterized protein</fullName>
    </submittedName>
</protein>
<gene>
    <name evidence="1" type="ORF">HAX54_024737</name>
</gene>
<proteinExistence type="predicted"/>
<dbReference type="EMBL" id="JACEIK010000030">
    <property type="protein sequence ID" value="MCD7447157.1"/>
    <property type="molecule type" value="Genomic_DNA"/>
</dbReference>
<comment type="caution">
    <text evidence="1">The sequence shown here is derived from an EMBL/GenBank/DDBJ whole genome shotgun (WGS) entry which is preliminary data.</text>
</comment>
<name>A0ABS8RKK0_DATST</name>
<accession>A0ABS8RKK0</accession>
<sequence>MKSPSAGVIDEYSVGLIKDHRSLFMIVPATVSGLWNWWPQAIIFSDFQLGVSIFALYVKTAITVWHLKSNIRNRDALWVRKYVTNVATILPFGLTGSPYIEVQNMDIHPAIPHIFYLDVKDLDIDNNYYGLGIFGAAIS</sequence>
<reference evidence="1 2" key="1">
    <citation type="journal article" date="2021" name="BMC Genomics">
        <title>Datura genome reveals duplications of psychoactive alkaloid biosynthetic genes and high mutation rate following tissue culture.</title>
        <authorList>
            <person name="Rajewski A."/>
            <person name="Carter-House D."/>
            <person name="Stajich J."/>
            <person name="Litt A."/>
        </authorList>
    </citation>
    <scope>NUCLEOTIDE SEQUENCE [LARGE SCALE GENOMIC DNA]</scope>
    <source>
        <strain evidence="1">AR-01</strain>
    </source>
</reference>
<dbReference type="Proteomes" id="UP000823775">
    <property type="component" value="Unassembled WGS sequence"/>
</dbReference>
<evidence type="ECO:0000313" key="2">
    <source>
        <dbReference type="Proteomes" id="UP000823775"/>
    </source>
</evidence>
<evidence type="ECO:0000313" key="1">
    <source>
        <dbReference type="EMBL" id="MCD7447157.1"/>
    </source>
</evidence>
<keyword evidence="2" id="KW-1185">Reference proteome</keyword>